<evidence type="ECO:0000256" key="6">
    <source>
        <dbReference type="ARBA" id="ARBA00022884"/>
    </source>
</evidence>
<evidence type="ECO:0000256" key="3">
    <source>
        <dbReference type="ARBA" id="ARBA00022722"/>
    </source>
</evidence>
<keyword evidence="3" id="KW-0540">Nuclease</keyword>
<evidence type="ECO:0000256" key="7">
    <source>
        <dbReference type="ARBA" id="ARBA00023118"/>
    </source>
</evidence>
<keyword evidence="7" id="KW-0051">Antiviral defense</keyword>
<evidence type="ECO:0000256" key="4">
    <source>
        <dbReference type="ARBA" id="ARBA00022759"/>
    </source>
</evidence>
<proteinExistence type="inferred from homology"/>
<evidence type="ECO:0000259" key="9">
    <source>
        <dbReference type="Pfam" id="PF03787"/>
    </source>
</evidence>
<feature type="domain" description="CRISPR type III-associated protein" evidence="9">
    <location>
        <begin position="14"/>
        <end position="200"/>
    </location>
</feature>
<dbReference type="GO" id="GO:0016787">
    <property type="term" value="F:hydrolase activity"/>
    <property type="evidence" value="ECO:0007669"/>
    <property type="project" value="UniProtKB-KW"/>
</dbReference>
<evidence type="ECO:0000256" key="5">
    <source>
        <dbReference type="ARBA" id="ARBA00022801"/>
    </source>
</evidence>
<dbReference type="GO" id="GO:0004519">
    <property type="term" value="F:endonuclease activity"/>
    <property type="evidence" value="ECO:0007669"/>
    <property type="project" value="UniProtKB-KW"/>
</dbReference>
<dbReference type="Pfam" id="PF03787">
    <property type="entry name" value="RAMPs"/>
    <property type="match status" value="1"/>
</dbReference>
<evidence type="ECO:0000256" key="8">
    <source>
        <dbReference type="ARBA" id="ARBA00033183"/>
    </source>
</evidence>
<sequence length="249" mass="28444">MNKFIGRLFIEGDIRLLTGLHIGGSRETVEIGGLDNPVIKTIEGIPYIPGSSLKGKIRCLLERARNINSKEGEPCGCGKCEVCLLFGSHNDKTKTLSRVIIRDSFLDQEDFKNNFGKYFDRDIEYTEEKTENIIDRIAGTARYPRTMERVPAGAKFRFSSSIAFYEGDDVEKLVKTFVEGMRMLEDDYFGGSGTRGYGHIKFENLSFYVKPYESYYKDNQRKEIRKSVALTDKDIVEVLVKELKEVLKK</sequence>
<keyword evidence="6" id="KW-0694">RNA-binding</keyword>
<keyword evidence="5" id="KW-0378">Hydrolase</keyword>
<reference evidence="10" key="1">
    <citation type="journal article" date="2020" name="mSystems">
        <title>Genome- and Community-Level Interaction Insights into Carbon Utilization and Element Cycling Functions of Hydrothermarchaeota in Hydrothermal Sediment.</title>
        <authorList>
            <person name="Zhou Z."/>
            <person name="Liu Y."/>
            <person name="Xu W."/>
            <person name="Pan J."/>
            <person name="Luo Z.H."/>
            <person name="Li M."/>
        </authorList>
    </citation>
    <scope>NUCLEOTIDE SEQUENCE [LARGE SCALE GENOMIC DNA]</scope>
    <source>
        <strain evidence="10">SpSt-70</strain>
    </source>
</reference>
<comment type="caution">
    <text evidence="10">The sequence shown here is derived from an EMBL/GenBank/DDBJ whole genome shotgun (WGS) entry which is preliminary data.</text>
</comment>
<gene>
    <name evidence="10" type="primary">csm3</name>
    <name evidence="10" type="ORF">ENU78_00420</name>
</gene>
<accession>A0A7V4DWN6</accession>
<dbReference type="InterPro" id="IPR013412">
    <property type="entry name" value="CRISPR-assoc_RAMP_Csm3"/>
</dbReference>
<comment type="similarity">
    <text evidence="1">Belongs to the CRISPR-associated Csm3 family.</text>
</comment>
<dbReference type="GO" id="GO:0003723">
    <property type="term" value="F:RNA binding"/>
    <property type="evidence" value="ECO:0007669"/>
    <property type="project" value="UniProtKB-KW"/>
</dbReference>
<organism evidence="10">
    <name type="scientific">Dictyoglomus thermophilum</name>
    <dbReference type="NCBI Taxonomy" id="14"/>
    <lineage>
        <taxon>Bacteria</taxon>
        <taxon>Pseudomonadati</taxon>
        <taxon>Dictyoglomota</taxon>
        <taxon>Dictyoglomia</taxon>
        <taxon>Dictyoglomales</taxon>
        <taxon>Dictyoglomaceae</taxon>
        <taxon>Dictyoglomus</taxon>
    </lineage>
</organism>
<dbReference type="AlphaFoldDB" id="A0A7V4DWN6"/>
<dbReference type="NCBIfam" id="TIGR02582">
    <property type="entry name" value="cas7_TM1809"/>
    <property type="match status" value="1"/>
</dbReference>
<dbReference type="InterPro" id="IPR052216">
    <property type="entry name" value="CRISPR_Csm3_endoribonuclease"/>
</dbReference>
<dbReference type="GO" id="GO:0051607">
    <property type="term" value="P:defense response to virus"/>
    <property type="evidence" value="ECO:0007669"/>
    <property type="project" value="UniProtKB-KW"/>
</dbReference>
<dbReference type="InterPro" id="IPR005537">
    <property type="entry name" value="RAMP_III_fam"/>
</dbReference>
<keyword evidence="4" id="KW-0255">Endonuclease</keyword>
<name>A0A7V4DWN6_DICTH</name>
<dbReference type="PANTHER" id="PTHR35579:SF3">
    <property type="entry name" value="CRISPR SYSTEM CMS ENDORIBONUCLEASE CSM3"/>
    <property type="match status" value="1"/>
</dbReference>
<evidence type="ECO:0000256" key="1">
    <source>
        <dbReference type="ARBA" id="ARBA00006342"/>
    </source>
</evidence>
<dbReference type="EMBL" id="DTDV01000002">
    <property type="protein sequence ID" value="HGK22910.1"/>
    <property type="molecule type" value="Genomic_DNA"/>
</dbReference>
<protein>
    <recommendedName>
        <fullName evidence="2">CRISPR system Cms endoribonuclease Csm3</fullName>
    </recommendedName>
    <alternativeName>
        <fullName evidence="8">CRISPR type III A-associated RAMP protein Csm3</fullName>
    </alternativeName>
</protein>
<evidence type="ECO:0000256" key="2">
    <source>
        <dbReference type="ARBA" id="ARBA00022150"/>
    </source>
</evidence>
<evidence type="ECO:0000313" key="10">
    <source>
        <dbReference type="EMBL" id="HGK22910.1"/>
    </source>
</evidence>
<dbReference type="PANTHER" id="PTHR35579">
    <property type="entry name" value="CRISPR SYSTEM CMS ENDORIBONUCLEASE CSM3"/>
    <property type="match status" value="1"/>
</dbReference>